<dbReference type="RefSeq" id="WP_210227662.1">
    <property type="nucleotide sequence ID" value="NZ_CP076022.1"/>
</dbReference>
<dbReference type="InterPro" id="IPR022521">
    <property type="entry name" value="Rv3660c"/>
</dbReference>
<dbReference type="NCBIfam" id="TIGR03815">
    <property type="entry name" value="CpaE_hom_Actino"/>
    <property type="match status" value="1"/>
</dbReference>
<protein>
    <recommendedName>
        <fullName evidence="2">Rv3660c-like CheY-like N-terminal domain-containing protein</fullName>
    </recommendedName>
</protein>
<dbReference type="AlphaFoldDB" id="A0A975M4N0"/>
<dbReference type="GO" id="GO:0016887">
    <property type="term" value="F:ATP hydrolysis activity"/>
    <property type="evidence" value="ECO:0007669"/>
    <property type="project" value="TreeGrafter"/>
</dbReference>
<dbReference type="InterPro" id="IPR059050">
    <property type="entry name" value="Rv3660c_N"/>
</dbReference>
<sequence length="388" mass="39612">MTEEQLWVPAARGSTRTGLLDGPRPQEARPPVVLATSSQLLQDEVARVAAAAGTDLDVHSDLQSALGRDPEVLLLGSDLAGVGPPGSWRQGRAGANGPETILVGTEGDAGLWRDAARLDVARVAVLPAAAGWLAEHLGRRPLPAGFVLGILGGCGGAGASTLACWLADAAAEQGMDTLLMDGDPLGGGLDASLGTADIPGVRWPDLVDVRGSLNPLQLVTALPRAGFALLSGGAGDGGPGGAEPGEESTAAVLEAARAGFALTVVDCARHRLHGPLMSSCDALLLVVPGRLRPLLAARTLKEHMGNVPVSAVIRGPLGDGLDETRAAAAVGLSLAGYLPAVPHLEHAEERGMLLERGRRRPIRRVTGALLAQVVPGPAEQANRGGRRT</sequence>
<dbReference type="SUPFAM" id="SSF52540">
    <property type="entry name" value="P-loop containing nucleoside triphosphate hydrolases"/>
    <property type="match status" value="1"/>
</dbReference>
<dbReference type="EMBL" id="CP076022">
    <property type="protein sequence ID" value="QWC09719.1"/>
    <property type="molecule type" value="Genomic_DNA"/>
</dbReference>
<dbReference type="GO" id="GO:0005524">
    <property type="term" value="F:ATP binding"/>
    <property type="evidence" value="ECO:0007669"/>
    <property type="project" value="TreeGrafter"/>
</dbReference>
<dbReference type="InterPro" id="IPR027417">
    <property type="entry name" value="P-loop_NTPase"/>
</dbReference>
<gene>
    <name evidence="3" type="ORF">KKR91_14815</name>
</gene>
<evidence type="ECO:0000313" key="4">
    <source>
        <dbReference type="Proteomes" id="UP000676885"/>
    </source>
</evidence>
<keyword evidence="4" id="KW-1185">Reference proteome</keyword>
<accession>A0A975M4N0</accession>
<proteinExistence type="predicted"/>
<dbReference type="PANTHER" id="PTHR43384:SF11">
    <property type="entry name" value="SEPTUM SITE DETERMINING PROTEIN"/>
    <property type="match status" value="1"/>
</dbReference>
<evidence type="ECO:0000313" key="3">
    <source>
        <dbReference type="EMBL" id="QWC09719.1"/>
    </source>
</evidence>
<evidence type="ECO:0000256" key="1">
    <source>
        <dbReference type="SAM" id="MobiDB-lite"/>
    </source>
</evidence>
<reference evidence="3 4" key="1">
    <citation type="submission" date="2021-05" db="EMBL/GenBank/DDBJ databases">
        <title>Novel species in genus Arthrobacter.</title>
        <authorList>
            <person name="Zhang G."/>
        </authorList>
    </citation>
    <scope>NUCLEOTIDE SEQUENCE [LARGE SCALE GENOMIC DNA]</scope>
    <source>
        <strain evidence="4">zg-ZUI227</strain>
    </source>
</reference>
<dbReference type="Pfam" id="PF26563">
    <property type="entry name" value="Rv3660c_N"/>
    <property type="match status" value="1"/>
</dbReference>
<dbReference type="KEGG" id="ajg:KKR91_14815"/>
<feature type="domain" description="Rv3660c-like CheY-like N-terminal" evidence="2">
    <location>
        <begin position="36"/>
        <end position="139"/>
    </location>
</feature>
<dbReference type="GO" id="GO:0051782">
    <property type="term" value="P:negative regulation of cell division"/>
    <property type="evidence" value="ECO:0007669"/>
    <property type="project" value="TreeGrafter"/>
</dbReference>
<dbReference type="GO" id="GO:0009898">
    <property type="term" value="C:cytoplasmic side of plasma membrane"/>
    <property type="evidence" value="ECO:0007669"/>
    <property type="project" value="TreeGrafter"/>
</dbReference>
<dbReference type="InterPro" id="IPR050625">
    <property type="entry name" value="ParA/MinD_ATPase"/>
</dbReference>
<dbReference type="PANTHER" id="PTHR43384">
    <property type="entry name" value="SEPTUM SITE-DETERMINING PROTEIN MIND HOMOLOG, CHLOROPLASTIC-RELATED"/>
    <property type="match status" value="1"/>
</dbReference>
<dbReference type="Gene3D" id="3.40.50.300">
    <property type="entry name" value="P-loop containing nucleotide triphosphate hydrolases"/>
    <property type="match status" value="1"/>
</dbReference>
<organism evidence="3 4">
    <name type="scientific">Arthrobacter jiangjiafuii</name>
    <dbReference type="NCBI Taxonomy" id="2817475"/>
    <lineage>
        <taxon>Bacteria</taxon>
        <taxon>Bacillati</taxon>
        <taxon>Actinomycetota</taxon>
        <taxon>Actinomycetes</taxon>
        <taxon>Micrococcales</taxon>
        <taxon>Micrococcaceae</taxon>
        <taxon>Arthrobacter</taxon>
    </lineage>
</organism>
<dbReference type="GO" id="GO:0005829">
    <property type="term" value="C:cytosol"/>
    <property type="evidence" value="ECO:0007669"/>
    <property type="project" value="TreeGrafter"/>
</dbReference>
<evidence type="ECO:0000259" key="2">
    <source>
        <dbReference type="Pfam" id="PF26563"/>
    </source>
</evidence>
<name>A0A975M4N0_9MICC</name>
<dbReference type="Proteomes" id="UP000676885">
    <property type="component" value="Chromosome"/>
</dbReference>
<feature type="region of interest" description="Disordered" evidence="1">
    <location>
        <begin position="1"/>
        <end position="29"/>
    </location>
</feature>